<keyword evidence="5" id="KW-1185">Reference proteome</keyword>
<evidence type="ECO:0008006" key="6">
    <source>
        <dbReference type="Google" id="ProtNLM"/>
    </source>
</evidence>
<dbReference type="InterPro" id="IPR046848">
    <property type="entry name" value="E_motif"/>
</dbReference>
<protein>
    <recommendedName>
        <fullName evidence="6">Chlororespiratory reduction 21</fullName>
    </recommendedName>
</protein>
<feature type="repeat" description="PPR" evidence="3">
    <location>
        <begin position="761"/>
        <end position="795"/>
    </location>
</feature>
<dbReference type="FunFam" id="1.25.40.10:FF:000380">
    <property type="entry name" value="Pentatricopeptide repeat-containing protein, chloroplastic"/>
    <property type="match status" value="1"/>
</dbReference>
<evidence type="ECO:0000313" key="4">
    <source>
        <dbReference type="EMBL" id="GMH04610.1"/>
    </source>
</evidence>
<evidence type="ECO:0000313" key="5">
    <source>
        <dbReference type="Proteomes" id="UP001279734"/>
    </source>
</evidence>
<dbReference type="PANTHER" id="PTHR47926:SF386">
    <property type="entry name" value="PENTATRICOPEPTIDE REPEAT-CONTAINING PROTEIN"/>
    <property type="match status" value="1"/>
</dbReference>
<dbReference type="Pfam" id="PF20431">
    <property type="entry name" value="E_motif"/>
    <property type="match status" value="1"/>
</dbReference>
<feature type="repeat" description="PPR" evidence="3">
    <location>
        <begin position="624"/>
        <end position="658"/>
    </location>
</feature>
<evidence type="ECO:0000256" key="3">
    <source>
        <dbReference type="PROSITE-ProRule" id="PRU00708"/>
    </source>
</evidence>
<organism evidence="4 5">
    <name type="scientific">Nepenthes gracilis</name>
    <name type="common">Slender pitcher plant</name>
    <dbReference type="NCBI Taxonomy" id="150966"/>
    <lineage>
        <taxon>Eukaryota</taxon>
        <taxon>Viridiplantae</taxon>
        <taxon>Streptophyta</taxon>
        <taxon>Embryophyta</taxon>
        <taxon>Tracheophyta</taxon>
        <taxon>Spermatophyta</taxon>
        <taxon>Magnoliopsida</taxon>
        <taxon>eudicotyledons</taxon>
        <taxon>Gunneridae</taxon>
        <taxon>Pentapetalae</taxon>
        <taxon>Caryophyllales</taxon>
        <taxon>Nepenthaceae</taxon>
        <taxon>Nepenthes</taxon>
    </lineage>
</organism>
<dbReference type="Proteomes" id="UP001279734">
    <property type="component" value="Unassembled WGS sequence"/>
</dbReference>
<name>A0AAD3S5I1_NEPGR</name>
<dbReference type="GO" id="GO:0009451">
    <property type="term" value="P:RNA modification"/>
    <property type="evidence" value="ECO:0007669"/>
    <property type="project" value="InterPro"/>
</dbReference>
<feature type="repeat" description="PPR" evidence="3">
    <location>
        <begin position="251"/>
        <end position="285"/>
    </location>
</feature>
<feature type="repeat" description="PPR" evidence="3">
    <location>
        <begin position="453"/>
        <end position="487"/>
    </location>
</feature>
<sequence>MASHPIGPTSTPIVHHFKPVNLSIFLKSNSAFLTKHHEEHHKILRNPYKFYCSSFLSLSRDGQLQRALKLVTRIETNNSEIGPEYYAELLQGCTSQRALSLGQQIHGLIIKKGVLYPGNEYITTKLVIFYAKCDALESANSLFCRVGIRNVFSWAAMIGMNSRLDLNVEALLGYCDMLENGILPDNFVVPNALKACGAVQLVGFGRGVHGYVLKTGLGGCVFIASSLVDMYGKCGVLGDSQKVFDNMSEKNVVAWNSMIVSYFQNGRNEEAIRIFYDMRVVGVEPTWVTMSSFLSASANLGALEEGKQGHCIAVLTGIELDNILGSSMINFYSKVGLIQEAELVFARMVEKDVVTWNLLISCYVQHGLVKNALKLCQLMRMENIRFDCVTMASLISASADTGYIELGRKAHGYCIRNYLGVDVVVTTSIVNMYASCGKIEYARRVFDYAFERDLVLWNAIMAAYAELGLNGEALRLFNKMQLDGLHPNVISWNSLILGFLRNGQIKEAKDMFSRMQTFGIEPNIVTWTTLITGLAQNLCSSEAILLFHRMLDAGIQPNNMSIIGVLSACTDTTSLQVGEAIHGYLNRQNVFMSTEIITSLVDMYAKCGRIDKAKKVFDMTSNKELALYNAMISGYACHGRGNEALDLYKHIQKEGLEPNEVTFTSILLACTHAGLVNEGLEVFVDILANHKSKPSNEHYGCLITLLSRCGNLDGAIRLILTMPFDPDAQMLGSLLFACREHQQIELGEHILKHLFKLEPDNSGNYVALSNAYAAAGRWNDSIELRSLMKKRGLEKSPGCSWVQIGRESHVFVAGDISHPQTEEIFGVITLLEKEMRLLQYNHIDINSEIYCS</sequence>
<evidence type="ECO:0000256" key="1">
    <source>
        <dbReference type="ARBA" id="ARBA00022737"/>
    </source>
</evidence>
<evidence type="ECO:0000256" key="2">
    <source>
        <dbReference type="ARBA" id="ARBA00061659"/>
    </source>
</evidence>
<feature type="repeat" description="PPR" evidence="3">
    <location>
        <begin position="488"/>
        <end position="522"/>
    </location>
</feature>
<dbReference type="InterPro" id="IPR002885">
    <property type="entry name" value="PPR_rpt"/>
</dbReference>
<dbReference type="PANTHER" id="PTHR47926">
    <property type="entry name" value="PENTATRICOPEPTIDE REPEAT-CONTAINING PROTEIN"/>
    <property type="match status" value="1"/>
</dbReference>
<reference evidence="4" key="1">
    <citation type="submission" date="2023-05" db="EMBL/GenBank/DDBJ databases">
        <title>Nepenthes gracilis genome sequencing.</title>
        <authorList>
            <person name="Fukushima K."/>
        </authorList>
    </citation>
    <scope>NUCLEOTIDE SEQUENCE</scope>
    <source>
        <strain evidence="4">SING2019-196</strain>
    </source>
</reference>
<dbReference type="FunFam" id="1.25.40.10:FF:000646">
    <property type="entry name" value="Pentatricopeptide repeat-containing protein, chloroplastic"/>
    <property type="match status" value="1"/>
</dbReference>
<dbReference type="InterPro" id="IPR011990">
    <property type="entry name" value="TPR-like_helical_dom_sf"/>
</dbReference>
<dbReference type="Pfam" id="PF13041">
    <property type="entry name" value="PPR_2"/>
    <property type="match status" value="4"/>
</dbReference>
<dbReference type="AlphaFoldDB" id="A0AAD3S5I1"/>
<keyword evidence="1" id="KW-0677">Repeat</keyword>
<feature type="repeat" description="PPR" evidence="3">
    <location>
        <begin position="523"/>
        <end position="557"/>
    </location>
</feature>
<feature type="repeat" description="PPR" evidence="3">
    <location>
        <begin position="352"/>
        <end position="386"/>
    </location>
</feature>
<accession>A0AAD3S5I1</accession>
<gene>
    <name evidence="4" type="ORF">Nepgr_006450</name>
</gene>
<dbReference type="Gene3D" id="1.25.40.10">
    <property type="entry name" value="Tetratricopeptide repeat domain"/>
    <property type="match status" value="5"/>
</dbReference>
<comment type="similarity">
    <text evidence="2">Belongs to the PPR family. PCMP-E subfamily.</text>
</comment>
<dbReference type="PROSITE" id="PS51375">
    <property type="entry name" value="PPR"/>
    <property type="match status" value="7"/>
</dbReference>
<dbReference type="EMBL" id="BSYO01000005">
    <property type="protein sequence ID" value="GMH04610.1"/>
    <property type="molecule type" value="Genomic_DNA"/>
</dbReference>
<dbReference type="NCBIfam" id="TIGR00756">
    <property type="entry name" value="PPR"/>
    <property type="match status" value="7"/>
</dbReference>
<dbReference type="InterPro" id="IPR046960">
    <property type="entry name" value="PPR_At4g14850-like_plant"/>
</dbReference>
<dbReference type="SUPFAM" id="SSF48452">
    <property type="entry name" value="TPR-like"/>
    <property type="match status" value="1"/>
</dbReference>
<dbReference type="FunFam" id="1.25.40.10:FF:000196">
    <property type="entry name" value="Pentatricopeptide repeat-containing protein At4g14850"/>
    <property type="match status" value="1"/>
</dbReference>
<dbReference type="Pfam" id="PF01535">
    <property type="entry name" value="PPR"/>
    <property type="match status" value="3"/>
</dbReference>
<proteinExistence type="inferred from homology"/>
<dbReference type="GO" id="GO:0003723">
    <property type="term" value="F:RNA binding"/>
    <property type="evidence" value="ECO:0007669"/>
    <property type="project" value="InterPro"/>
</dbReference>
<comment type="caution">
    <text evidence="4">The sequence shown here is derived from an EMBL/GenBank/DDBJ whole genome shotgun (WGS) entry which is preliminary data.</text>
</comment>
<dbReference type="FunFam" id="1.25.40.10:FF:000090">
    <property type="entry name" value="Pentatricopeptide repeat-containing protein, chloroplastic"/>
    <property type="match status" value="1"/>
</dbReference>